<protein>
    <recommendedName>
        <fullName evidence="2">DUF7870 domain-containing protein</fullName>
    </recommendedName>
</protein>
<dbReference type="AlphaFoldDB" id="A0ABC8T440"/>
<dbReference type="InterPro" id="IPR029063">
    <property type="entry name" value="SAM-dependent_MTases_sf"/>
</dbReference>
<feature type="signal peptide" evidence="1">
    <location>
        <begin position="1"/>
        <end position="24"/>
    </location>
</feature>
<name>A0ABC8T440_9AQUA</name>
<reference evidence="3 4" key="1">
    <citation type="submission" date="2024-02" db="EMBL/GenBank/DDBJ databases">
        <authorList>
            <person name="Vignale AGUSTIN F."/>
            <person name="Sosa J E."/>
            <person name="Modenutti C."/>
        </authorList>
    </citation>
    <scope>NUCLEOTIDE SEQUENCE [LARGE SCALE GENOMIC DNA]</scope>
</reference>
<evidence type="ECO:0000259" key="2">
    <source>
        <dbReference type="Pfam" id="PF25276"/>
    </source>
</evidence>
<comment type="caution">
    <text evidence="3">The sequence shown here is derived from an EMBL/GenBank/DDBJ whole genome shotgun (WGS) entry which is preliminary data.</text>
</comment>
<feature type="domain" description="DUF7870" evidence="2">
    <location>
        <begin position="398"/>
        <end position="495"/>
    </location>
</feature>
<dbReference type="Pfam" id="PF25276">
    <property type="entry name" value="DUF7870"/>
    <property type="match status" value="2"/>
</dbReference>
<dbReference type="PANTHER" id="PTHR44843:SF13">
    <property type="entry name" value="METHYLTRANSFERASE FKBM DOMAIN-CONTAINING PROTEIN"/>
    <property type="match status" value="1"/>
</dbReference>
<dbReference type="Proteomes" id="UP001642360">
    <property type="component" value="Unassembled WGS sequence"/>
</dbReference>
<organism evidence="3 4">
    <name type="scientific">Ilex paraguariensis</name>
    <name type="common">yerba mate</name>
    <dbReference type="NCBI Taxonomy" id="185542"/>
    <lineage>
        <taxon>Eukaryota</taxon>
        <taxon>Viridiplantae</taxon>
        <taxon>Streptophyta</taxon>
        <taxon>Embryophyta</taxon>
        <taxon>Tracheophyta</taxon>
        <taxon>Spermatophyta</taxon>
        <taxon>Magnoliopsida</taxon>
        <taxon>eudicotyledons</taxon>
        <taxon>Gunneridae</taxon>
        <taxon>Pentapetalae</taxon>
        <taxon>asterids</taxon>
        <taxon>campanulids</taxon>
        <taxon>Aquifoliales</taxon>
        <taxon>Aquifoliaceae</taxon>
        <taxon>Ilex</taxon>
    </lineage>
</organism>
<evidence type="ECO:0000256" key="1">
    <source>
        <dbReference type="SAM" id="SignalP"/>
    </source>
</evidence>
<accession>A0ABC8T440</accession>
<dbReference type="PANTHER" id="PTHR44843">
    <property type="entry name" value="METHYLTRANSFERASE"/>
    <property type="match status" value="1"/>
</dbReference>
<evidence type="ECO:0000313" key="3">
    <source>
        <dbReference type="EMBL" id="CAK9164134.1"/>
    </source>
</evidence>
<dbReference type="EMBL" id="CAUOFW020004169">
    <property type="protein sequence ID" value="CAK9164134.1"/>
    <property type="molecule type" value="Genomic_DNA"/>
</dbReference>
<feature type="domain" description="DUF7870" evidence="2">
    <location>
        <begin position="263"/>
        <end position="358"/>
    </location>
</feature>
<keyword evidence="1" id="KW-0732">Signal</keyword>
<dbReference type="Gene3D" id="3.40.50.150">
    <property type="entry name" value="Vaccinia Virus protein VP39"/>
    <property type="match status" value="2"/>
</dbReference>
<dbReference type="SUPFAM" id="SSF53335">
    <property type="entry name" value="S-adenosyl-L-methionine-dependent methyltransferases"/>
    <property type="match status" value="2"/>
</dbReference>
<sequence>MVRVLSFLVLVFLARIAYIITVRGKSCVSGDFCFFPETLIFATGDYSQSDTSGDAENTRLRNYYYAVFEDLIAEGYLSPDSKCICIDTLSGQDVVALRDIGVTESIGISKKSSPPLVLYGQSFRQPFDENSFDFEFSGDGPFDENSFDFEFSGDGVLDRSSKPVDFASEVSRTLRPGGFFVVHTTAKDLYSLNSLLDLFNTYRLIRSRDIEGLDSSMPWIREIVLRKKNEVLRLDEMNQSLNVNPLNRCSVPVYKRELIQIAEPLIKEEPLKPWITLKRNIKNIQYLSSMADIRFKNRYIYVDVGARSYGSSIGSWFKKLYPKQNKSFEIFAIEADKAFHQEYRSKKWVTLLPYAAWVRNETLFFEINREPSRRNEEKGLGMGRIQAVQSSSNFVGDLDKIQGFDFANWLKSAVSNRDYVVVKMDVEGTEFQLIPRLVETGAMCLIDEMFLECHYNRWQRCCPGERSPKYHKMYAECLELFASLRESGVLVHQWW</sequence>
<dbReference type="InterPro" id="IPR057192">
    <property type="entry name" value="DUF7870"/>
</dbReference>
<keyword evidence="4" id="KW-1185">Reference proteome</keyword>
<proteinExistence type="predicted"/>
<feature type="chain" id="PRO_5044876905" description="DUF7870 domain-containing protein" evidence="1">
    <location>
        <begin position="25"/>
        <end position="495"/>
    </location>
</feature>
<evidence type="ECO:0000313" key="4">
    <source>
        <dbReference type="Proteomes" id="UP001642360"/>
    </source>
</evidence>
<gene>
    <name evidence="3" type="ORF">ILEXP_LOCUS33229</name>
</gene>